<sequence length="57" mass="6708">MKRIKPIILFSLFFISITVNAQIHYPKTPIEKVINTFHGIEISDNYQWLEDTQSTKV</sequence>
<dbReference type="InterPro" id="IPR029058">
    <property type="entry name" value="AB_hydrolase_fold"/>
</dbReference>
<feature type="non-terminal residue" evidence="1">
    <location>
        <position position="57"/>
    </location>
</feature>
<gene>
    <name evidence="1" type="ORF">MNBD_BACTEROID04-1422</name>
</gene>
<dbReference type="AlphaFoldDB" id="A0A3B0U946"/>
<evidence type="ECO:0008006" key="2">
    <source>
        <dbReference type="Google" id="ProtNLM"/>
    </source>
</evidence>
<dbReference type="EMBL" id="UOER01000453">
    <property type="protein sequence ID" value="VAW25580.1"/>
    <property type="molecule type" value="Genomic_DNA"/>
</dbReference>
<proteinExistence type="predicted"/>
<reference evidence="1" key="1">
    <citation type="submission" date="2018-06" db="EMBL/GenBank/DDBJ databases">
        <authorList>
            <person name="Zhirakovskaya E."/>
        </authorList>
    </citation>
    <scope>NUCLEOTIDE SEQUENCE</scope>
</reference>
<name>A0A3B0U946_9ZZZZ</name>
<accession>A0A3B0U946</accession>
<organism evidence="1">
    <name type="scientific">hydrothermal vent metagenome</name>
    <dbReference type="NCBI Taxonomy" id="652676"/>
    <lineage>
        <taxon>unclassified sequences</taxon>
        <taxon>metagenomes</taxon>
        <taxon>ecological metagenomes</taxon>
    </lineage>
</organism>
<dbReference type="Gene3D" id="3.40.50.1820">
    <property type="entry name" value="alpha/beta hydrolase"/>
    <property type="match status" value="1"/>
</dbReference>
<evidence type="ECO:0000313" key="1">
    <source>
        <dbReference type="EMBL" id="VAW25580.1"/>
    </source>
</evidence>
<protein>
    <recommendedName>
        <fullName evidence="2">Prolyl oligopeptidase</fullName>
    </recommendedName>
</protein>
<dbReference type="SUPFAM" id="SSF50993">
    <property type="entry name" value="Peptidase/esterase 'gauge' domain"/>
    <property type="match status" value="1"/>
</dbReference>